<evidence type="ECO:0000313" key="2">
    <source>
        <dbReference type="EMBL" id="CAB4797613.1"/>
    </source>
</evidence>
<dbReference type="Gene3D" id="1.20.120.1870">
    <property type="entry name" value="Fic/DOC protein, Fido domain"/>
    <property type="match status" value="1"/>
</dbReference>
<dbReference type="AlphaFoldDB" id="A0A6J6XP60"/>
<sequence>MIVEYLDLADYVGIAAEVTGLNEAVVLRIANLDLADSALHAPSAEFGGEEFYPDLVTKAALLLVRLAKNHPLPDGNKRVAWVAMRYFLILNDIEWSN</sequence>
<evidence type="ECO:0000313" key="3">
    <source>
        <dbReference type="EMBL" id="CAB4996848.1"/>
    </source>
</evidence>
<reference evidence="2" key="1">
    <citation type="submission" date="2020-05" db="EMBL/GenBank/DDBJ databases">
        <authorList>
            <person name="Chiriac C."/>
            <person name="Salcher M."/>
            <person name="Ghai R."/>
            <person name="Kavagutti S V."/>
        </authorList>
    </citation>
    <scope>NUCLEOTIDE SEQUENCE</scope>
</reference>
<dbReference type="PROSITE" id="PS51459">
    <property type="entry name" value="FIDO"/>
    <property type="match status" value="1"/>
</dbReference>
<dbReference type="PANTHER" id="PTHR39426:SF1">
    <property type="entry name" value="HOMOLOGY TO DEATH-ON-CURING PROTEIN OF PHAGE P1"/>
    <property type="match status" value="1"/>
</dbReference>
<accession>A0A6J6XP60</accession>
<name>A0A6J6XP60_9ZZZZ</name>
<organism evidence="2">
    <name type="scientific">freshwater metagenome</name>
    <dbReference type="NCBI Taxonomy" id="449393"/>
    <lineage>
        <taxon>unclassified sequences</taxon>
        <taxon>metagenomes</taxon>
        <taxon>ecological metagenomes</taxon>
    </lineage>
</organism>
<dbReference type="PANTHER" id="PTHR39426">
    <property type="entry name" value="HOMOLOGY TO DEATH-ON-CURING PROTEIN OF PHAGE P1"/>
    <property type="match status" value="1"/>
</dbReference>
<proteinExistence type="predicted"/>
<protein>
    <submittedName>
        <fullName evidence="2">Unannotated protein</fullName>
    </submittedName>
</protein>
<dbReference type="InterPro" id="IPR053737">
    <property type="entry name" value="Type_II_TA_Toxin"/>
</dbReference>
<dbReference type="EMBL" id="CAFBOG010000249">
    <property type="protein sequence ID" value="CAB4996848.1"/>
    <property type="molecule type" value="Genomic_DNA"/>
</dbReference>
<evidence type="ECO:0000259" key="1">
    <source>
        <dbReference type="PROSITE" id="PS51459"/>
    </source>
</evidence>
<dbReference type="GO" id="GO:0016301">
    <property type="term" value="F:kinase activity"/>
    <property type="evidence" value="ECO:0007669"/>
    <property type="project" value="InterPro"/>
</dbReference>
<gene>
    <name evidence="2" type="ORF">UFOPK3046_00345</name>
    <name evidence="3" type="ORF">UFOPK3914_01910</name>
</gene>
<dbReference type="InterPro" id="IPR036597">
    <property type="entry name" value="Fido-like_dom_sf"/>
</dbReference>
<dbReference type="EMBL" id="CAFAAQ010000018">
    <property type="protein sequence ID" value="CAB4797613.1"/>
    <property type="molecule type" value="Genomic_DNA"/>
</dbReference>
<dbReference type="Pfam" id="PF02661">
    <property type="entry name" value="Fic"/>
    <property type="match status" value="1"/>
</dbReference>
<dbReference type="SUPFAM" id="SSF140931">
    <property type="entry name" value="Fic-like"/>
    <property type="match status" value="1"/>
</dbReference>
<feature type="domain" description="Fido" evidence="1">
    <location>
        <begin position="6"/>
        <end position="97"/>
    </location>
</feature>
<dbReference type="InterPro" id="IPR006440">
    <property type="entry name" value="Doc"/>
</dbReference>
<dbReference type="InterPro" id="IPR003812">
    <property type="entry name" value="Fido"/>
</dbReference>